<accession>A0A177C217</accession>
<dbReference type="GeneID" id="28762807"/>
<dbReference type="OrthoDB" id="5086500at2759"/>
<dbReference type="Proteomes" id="UP000077069">
    <property type="component" value="Unassembled WGS sequence"/>
</dbReference>
<evidence type="ECO:0000313" key="1">
    <source>
        <dbReference type="EMBL" id="OAG00892.1"/>
    </source>
</evidence>
<reference evidence="1 2" key="1">
    <citation type="submission" date="2016-05" db="EMBL/GenBank/DDBJ databases">
        <title>Comparative analysis of secretome profiles of manganese(II)-oxidizing ascomycete fungi.</title>
        <authorList>
            <consortium name="DOE Joint Genome Institute"/>
            <person name="Zeiner C.A."/>
            <person name="Purvine S.O."/>
            <person name="Zink E.M."/>
            <person name="Wu S."/>
            <person name="Pasa-Tolic L."/>
            <person name="Chaput D.L."/>
            <person name="Haridas S."/>
            <person name="Grigoriev I.V."/>
            <person name="Santelli C.M."/>
            <person name="Hansel C.M."/>
        </authorList>
    </citation>
    <scope>NUCLEOTIDE SEQUENCE [LARGE SCALE GENOMIC DNA]</scope>
    <source>
        <strain evidence="1 2">AP3s5-JAC2a</strain>
    </source>
</reference>
<dbReference type="RefSeq" id="XP_018031257.1">
    <property type="nucleotide sequence ID" value="XM_018179321.1"/>
</dbReference>
<sequence length="152" mass="17354">MRKSIDDKQITPVSPAPTYVVSFPQSCTISSDQSSRKIPPFDQSQQLCEELEYAHGVDEPACLRSLTKIHRLPDAPRTPLDSRSIITYCLQDLDTPALNKLNRRLWNCGANPYVKTLSHQLTFERRIVVTEDPSLHLCSYAFWEHMLDPTPL</sequence>
<evidence type="ECO:0000313" key="2">
    <source>
        <dbReference type="Proteomes" id="UP000077069"/>
    </source>
</evidence>
<protein>
    <submittedName>
        <fullName evidence="1">Uncharacterized protein</fullName>
    </submittedName>
</protein>
<dbReference type="Pfam" id="PF20246">
    <property type="entry name" value="DUF6601"/>
    <property type="match status" value="1"/>
</dbReference>
<gene>
    <name evidence="1" type="ORF">CC84DRAFT_1168111</name>
</gene>
<dbReference type="InterPro" id="IPR046536">
    <property type="entry name" value="DUF6601"/>
</dbReference>
<dbReference type="AlphaFoldDB" id="A0A177C217"/>
<dbReference type="InParanoid" id="A0A177C217"/>
<organism evidence="1 2">
    <name type="scientific">Paraphaeosphaeria sporulosa</name>
    <dbReference type="NCBI Taxonomy" id="1460663"/>
    <lineage>
        <taxon>Eukaryota</taxon>
        <taxon>Fungi</taxon>
        <taxon>Dikarya</taxon>
        <taxon>Ascomycota</taxon>
        <taxon>Pezizomycotina</taxon>
        <taxon>Dothideomycetes</taxon>
        <taxon>Pleosporomycetidae</taxon>
        <taxon>Pleosporales</taxon>
        <taxon>Massarineae</taxon>
        <taxon>Didymosphaeriaceae</taxon>
        <taxon>Paraphaeosphaeria</taxon>
    </lineage>
</organism>
<dbReference type="EMBL" id="KV441558">
    <property type="protein sequence ID" value="OAG00892.1"/>
    <property type="molecule type" value="Genomic_DNA"/>
</dbReference>
<name>A0A177C217_9PLEO</name>
<proteinExistence type="predicted"/>
<keyword evidence="2" id="KW-1185">Reference proteome</keyword>